<evidence type="ECO:0000313" key="2">
    <source>
        <dbReference type="EMBL" id="RXK41957.1"/>
    </source>
</evidence>
<dbReference type="EMBL" id="SDIL01000004">
    <property type="protein sequence ID" value="RXK41957.1"/>
    <property type="molecule type" value="Genomic_DNA"/>
</dbReference>
<feature type="region of interest" description="Disordered" evidence="1">
    <location>
        <begin position="219"/>
        <end position="249"/>
    </location>
</feature>
<feature type="region of interest" description="Disordered" evidence="1">
    <location>
        <begin position="75"/>
        <end position="106"/>
    </location>
</feature>
<gene>
    <name evidence="2" type="ORF">M231_00678</name>
</gene>
<accession>A0A4V1M4Y2</accession>
<dbReference type="Proteomes" id="UP000289152">
    <property type="component" value="Unassembled WGS sequence"/>
</dbReference>
<dbReference type="InParanoid" id="A0A4V1M4Y2"/>
<sequence length="249" mass="27323">MAGERTESSPNKWQWGLQTFTGTDDNDGVKLWVLGDFRFWPAEDLEIRSTPTQQAPQLRRSQSVYTSFATTTSSSTLPSVVFTPSRDVSPHQTSHNQPTPSQNNRSMLTAFGVTGRFHDISGLSIPPKNPELRASLSQISQAKAKQHSEVVSVDSRNDRSELGEAFDKATAILDSLLGVKTLGDMDPLQANVLEKYAEDLEKVAGVMGRYHDWEVIRERLNSDRHGGQPEGSGAPSGTEGGRSNGTPRR</sequence>
<comment type="caution">
    <text evidence="2">The sequence shown here is derived from an EMBL/GenBank/DDBJ whole genome shotgun (WGS) entry which is preliminary data.</text>
</comment>
<feature type="compositionally biased region" description="Polar residues" evidence="1">
    <location>
        <begin position="8"/>
        <end position="20"/>
    </location>
</feature>
<keyword evidence="3" id="KW-1185">Reference proteome</keyword>
<feature type="region of interest" description="Disordered" evidence="1">
    <location>
        <begin position="1"/>
        <end position="20"/>
    </location>
</feature>
<feature type="compositionally biased region" description="Low complexity" evidence="1">
    <location>
        <begin position="75"/>
        <end position="85"/>
    </location>
</feature>
<evidence type="ECO:0000256" key="1">
    <source>
        <dbReference type="SAM" id="MobiDB-lite"/>
    </source>
</evidence>
<name>A0A4V1M4Y2_TREME</name>
<dbReference type="AlphaFoldDB" id="A0A4V1M4Y2"/>
<organism evidence="2 3">
    <name type="scientific">Tremella mesenterica</name>
    <name type="common">Jelly fungus</name>
    <dbReference type="NCBI Taxonomy" id="5217"/>
    <lineage>
        <taxon>Eukaryota</taxon>
        <taxon>Fungi</taxon>
        <taxon>Dikarya</taxon>
        <taxon>Basidiomycota</taxon>
        <taxon>Agaricomycotina</taxon>
        <taxon>Tremellomycetes</taxon>
        <taxon>Tremellales</taxon>
        <taxon>Tremellaceae</taxon>
        <taxon>Tremella</taxon>
    </lineage>
</organism>
<reference evidence="2 3" key="1">
    <citation type="submission" date="2016-06" db="EMBL/GenBank/DDBJ databases">
        <title>Evolution of pathogenesis and genome organization in the Tremellales.</title>
        <authorList>
            <person name="Cuomo C."/>
            <person name="Litvintseva A."/>
            <person name="Heitman J."/>
            <person name="Chen Y."/>
            <person name="Sun S."/>
            <person name="Springer D."/>
            <person name="Dromer F."/>
            <person name="Young S."/>
            <person name="Zeng Q."/>
            <person name="Chapman S."/>
            <person name="Gujja S."/>
            <person name="Saif S."/>
            <person name="Birren B."/>
        </authorList>
    </citation>
    <scope>NUCLEOTIDE SEQUENCE [LARGE SCALE GENOMIC DNA]</scope>
    <source>
        <strain evidence="2 3">ATCC 28783</strain>
    </source>
</reference>
<proteinExistence type="predicted"/>
<feature type="compositionally biased region" description="Polar residues" evidence="1">
    <location>
        <begin position="90"/>
        <end position="106"/>
    </location>
</feature>
<protein>
    <submittedName>
        <fullName evidence="2">Uncharacterized protein</fullName>
    </submittedName>
</protein>
<evidence type="ECO:0000313" key="3">
    <source>
        <dbReference type="Proteomes" id="UP000289152"/>
    </source>
</evidence>